<dbReference type="PROSITE" id="PS50102">
    <property type="entry name" value="RRM"/>
    <property type="match status" value="1"/>
</dbReference>
<feature type="binding site" evidence="10">
    <location>
        <position position="685"/>
    </location>
    <ligand>
        <name>ATP</name>
        <dbReference type="ChEBI" id="CHEBI:30616"/>
    </ligand>
</feature>
<dbReference type="AlphaFoldDB" id="A0A9P6YK06"/>
<dbReference type="GO" id="GO:0005737">
    <property type="term" value="C:cytoplasm"/>
    <property type="evidence" value="ECO:0007669"/>
    <property type="project" value="TreeGrafter"/>
</dbReference>
<feature type="domain" description="Protein kinase" evidence="12">
    <location>
        <begin position="656"/>
        <end position="1044"/>
    </location>
</feature>
<dbReference type="PROSITE" id="PS00108">
    <property type="entry name" value="PROTEIN_KINASE_ST"/>
    <property type="match status" value="1"/>
</dbReference>
<gene>
    <name evidence="14" type="ORF">G6F51_002393</name>
</gene>
<evidence type="ECO:0000256" key="1">
    <source>
        <dbReference type="ARBA" id="ARBA00012513"/>
    </source>
</evidence>
<feature type="region of interest" description="Disordered" evidence="11">
    <location>
        <begin position="845"/>
        <end position="873"/>
    </location>
</feature>
<dbReference type="FunFam" id="3.30.200.20:FF:000770">
    <property type="entry name" value="SRSF protein kinase 2"/>
    <property type="match status" value="1"/>
</dbReference>
<dbReference type="InterPro" id="IPR008271">
    <property type="entry name" value="Ser/Thr_kinase_AS"/>
</dbReference>
<dbReference type="InterPro" id="IPR011009">
    <property type="entry name" value="Kinase-like_dom_sf"/>
</dbReference>
<sequence length="1080" mass="123535">MLKDSIFEQTRNNADIKTSPIQPPITPSSSLTTSSSKYSLFEFSPASQILKDYPEFELFRKHSINGDNADFIRDKTFALSPSYDTPTFLARRASAPNHTIINVCFKCSSKHQPLSLSICGQHQFCHSCQRTKECSVCPKMITPYNLAAKEYIPSPYNPFQSYLPSSYPCAKLKNIPWDVSQNDIRSFFGNCRLPSSTLYAQSIHILMDRTTGKTLSDAYVEFASTIDLWRAIETRSEKSLKGRIITVSECSQEELLSVIFPKWRGQFQGNMAIPPTSDIVKTMSTAAGGGVNSGCPPFITREEINSLLVVCKNYKLHFSRKCAERPFENIITVITKYPWHQAHLITTIHRDHVFELLKLSIESLKIHLSKDYIQIDPTLLERLVHSGIMCPAFTERQKTTLLQTSRLECPANIVSFLYPLEPIYSAYHSPSVRSATVPVEAASRPVDYLTYLANSNNLAVPQIRSKRYTPHLSKSTDSILADQENTSEEPFEDDDLATLSISSLIYEIQQNCHLDQTKKPVHEQTPIKKEVVQQGIPLLFHPLESKLSPWAPAYSSSNNSNELWPIPSTSPVLESNKLTSSKYHDIDSRESYKSSKYYKRQYTYSVSPKRNHNRSARSYSSSSGDETEGDEEDRKDYCKGGYHPVHVGEKYKNGQYVVLRKLGWGHFSTVWLIKDQITENHFAMKVVKSAKHYTETARDEIKLLERVAEADPTCIGAEYVTAIIDHFMVTGPNGHHVCMTFEVLGENLLSLIKKYKNRGIPTKIVKQISKQALLGLDYLHRKCGIIHTDLKPENVLMYIANAEEMLRKLNTDTIMKEDKVKEGSYTDYSRGRSPVRKNRVVKMVPSQPLTSENDRTTSRGRKHVEKSRYDSASPSNYEDIHDSIKIKIADLGNACWVDHHFTEDIQTRQYRSPEVIMGAKWDAGADIWSLACMIFELLTGNYLFDPQRGSRYSRDDDHLAQIVELMGPMTREFALSGKHSSEFFNHKGALRRIQKLRYWSLEDVLHDKYGFSRKDAEEIASFLNPMLTYEDRASAKDLVSHPWLHDVEPVLPEEHSDKLKWSRDYPWKDWAKEKNTRRRR</sequence>
<evidence type="ECO:0000313" key="14">
    <source>
        <dbReference type="EMBL" id="KAG1550535.1"/>
    </source>
</evidence>
<dbReference type="InterPro" id="IPR051334">
    <property type="entry name" value="SRPK"/>
</dbReference>
<dbReference type="InterPro" id="IPR000719">
    <property type="entry name" value="Prot_kinase_dom"/>
</dbReference>
<dbReference type="GO" id="GO:0004674">
    <property type="term" value="F:protein serine/threonine kinase activity"/>
    <property type="evidence" value="ECO:0007669"/>
    <property type="project" value="UniProtKB-KW"/>
</dbReference>
<dbReference type="GO" id="GO:0005524">
    <property type="term" value="F:ATP binding"/>
    <property type="evidence" value="ECO:0007669"/>
    <property type="project" value="UniProtKB-UniRule"/>
</dbReference>
<evidence type="ECO:0000259" key="13">
    <source>
        <dbReference type="PROSITE" id="PS50102"/>
    </source>
</evidence>
<dbReference type="Gene3D" id="1.10.510.10">
    <property type="entry name" value="Transferase(Phosphotransferase) domain 1"/>
    <property type="match status" value="1"/>
</dbReference>
<evidence type="ECO:0000256" key="8">
    <source>
        <dbReference type="ARBA" id="ARBA00048679"/>
    </source>
</evidence>
<dbReference type="SUPFAM" id="SSF54928">
    <property type="entry name" value="RNA-binding domain, RBD"/>
    <property type="match status" value="1"/>
</dbReference>
<evidence type="ECO:0000256" key="4">
    <source>
        <dbReference type="ARBA" id="ARBA00022741"/>
    </source>
</evidence>
<dbReference type="Gene3D" id="3.30.70.330">
    <property type="match status" value="1"/>
</dbReference>
<organism evidence="14 15">
    <name type="scientific">Rhizopus oryzae</name>
    <name type="common">Mucormycosis agent</name>
    <name type="synonym">Rhizopus arrhizus var. delemar</name>
    <dbReference type="NCBI Taxonomy" id="64495"/>
    <lineage>
        <taxon>Eukaryota</taxon>
        <taxon>Fungi</taxon>
        <taxon>Fungi incertae sedis</taxon>
        <taxon>Mucoromycota</taxon>
        <taxon>Mucoromycotina</taxon>
        <taxon>Mucoromycetes</taxon>
        <taxon>Mucorales</taxon>
        <taxon>Mucorineae</taxon>
        <taxon>Rhizopodaceae</taxon>
        <taxon>Rhizopus</taxon>
    </lineage>
</organism>
<evidence type="ECO:0000256" key="2">
    <source>
        <dbReference type="ARBA" id="ARBA00022527"/>
    </source>
</evidence>
<dbReference type="OrthoDB" id="336240at2759"/>
<dbReference type="GO" id="GO:0000245">
    <property type="term" value="P:spliceosomal complex assembly"/>
    <property type="evidence" value="ECO:0007669"/>
    <property type="project" value="TreeGrafter"/>
</dbReference>
<dbReference type="GO" id="GO:0003723">
    <property type="term" value="F:RNA binding"/>
    <property type="evidence" value="ECO:0007669"/>
    <property type="project" value="UniProtKB-UniRule"/>
</dbReference>
<feature type="region of interest" description="Disordered" evidence="11">
    <location>
        <begin position="13"/>
        <end position="33"/>
    </location>
</feature>
<dbReference type="Gene3D" id="3.30.200.20">
    <property type="entry name" value="Phosphorylase Kinase, domain 1"/>
    <property type="match status" value="1"/>
</dbReference>
<evidence type="ECO:0000256" key="5">
    <source>
        <dbReference type="ARBA" id="ARBA00022777"/>
    </source>
</evidence>
<dbReference type="Proteomes" id="UP000717996">
    <property type="component" value="Unassembled WGS sequence"/>
</dbReference>
<dbReference type="PROSITE" id="PS00107">
    <property type="entry name" value="PROTEIN_KINASE_ATP"/>
    <property type="match status" value="1"/>
</dbReference>
<dbReference type="EC" id="2.7.11.1" evidence="1"/>
<comment type="catalytic activity">
    <reaction evidence="7">
        <text>L-threonyl-[protein] + ATP = O-phospho-L-threonyl-[protein] + ADP + H(+)</text>
        <dbReference type="Rhea" id="RHEA:46608"/>
        <dbReference type="Rhea" id="RHEA-COMP:11060"/>
        <dbReference type="Rhea" id="RHEA-COMP:11605"/>
        <dbReference type="ChEBI" id="CHEBI:15378"/>
        <dbReference type="ChEBI" id="CHEBI:30013"/>
        <dbReference type="ChEBI" id="CHEBI:30616"/>
        <dbReference type="ChEBI" id="CHEBI:61977"/>
        <dbReference type="ChEBI" id="CHEBI:456216"/>
        <dbReference type="EC" id="2.7.11.1"/>
    </reaction>
</comment>
<evidence type="ECO:0000313" key="15">
    <source>
        <dbReference type="Proteomes" id="UP000717996"/>
    </source>
</evidence>
<dbReference type="GO" id="GO:0005634">
    <property type="term" value="C:nucleus"/>
    <property type="evidence" value="ECO:0007669"/>
    <property type="project" value="TreeGrafter"/>
</dbReference>
<keyword evidence="3" id="KW-0808">Transferase</keyword>
<evidence type="ECO:0000256" key="3">
    <source>
        <dbReference type="ARBA" id="ARBA00022679"/>
    </source>
</evidence>
<keyword evidence="5" id="KW-0418">Kinase</keyword>
<evidence type="ECO:0000256" key="6">
    <source>
        <dbReference type="ARBA" id="ARBA00022840"/>
    </source>
</evidence>
<dbReference type="PANTHER" id="PTHR47634:SF9">
    <property type="entry name" value="PROTEIN KINASE DOMAIN-CONTAINING PROTEIN-RELATED"/>
    <property type="match status" value="1"/>
</dbReference>
<dbReference type="InterPro" id="IPR012677">
    <property type="entry name" value="Nucleotide-bd_a/b_plait_sf"/>
</dbReference>
<dbReference type="GO" id="GO:0050684">
    <property type="term" value="P:regulation of mRNA processing"/>
    <property type="evidence" value="ECO:0007669"/>
    <property type="project" value="TreeGrafter"/>
</dbReference>
<dbReference type="PANTHER" id="PTHR47634">
    <property type="entry name" value="PROTEIN KINASE DOMAIN-CONTAINING PROTEIN-RELATED"/>
    <property type="match status" value="1"/>
</dbReference>
<dbReference type="SUPFAM" id="SSF56112">
    <property type="entry name" value="Protein kinase-like (PK-like)"/>
    <property type="match status" value="1"/>
</dbReference>
<name>A0A9P6YK06_RHIOR</name>
<keyword evidence="9" id="KW-0694">RNA-binding</keyword>
<dbReference type="CDD" id="cd12254">
    <property type="entry name" value="RRM_hnRNPH_ESRPs_RBM12_like"/>
    <property type="match status" value="1"/>
</dbReference>
<feature type="domain" description="RRM" evidence="13">
    <location>
        <begin position="172"/>
        <end position="252"/>
    </location>
</feature>
<dbReference type="CDD" id="cd14136">
    <property type="entry name" value="STKc_SRPK"/>
    <property type="match status" value="1"/>
</dbReference>
<dbReference type="EMBL" id="JAANIT010000204">
    <property type="protein sequence ID" value="KAG1550535.1"/>
    <property type="molecule type" value="Genomic_DNA"/>
</dbReference>
<evidence type="ECO:0000256" key="9">
    <source>
        <dbReference type="PROSITE-ProRule" id="PRU00176"/>
    </source>
</evidence>
<keyword evidence="2" id="KW-0723">Serine/threonine-protein kinase</keyword>
<evidence type="ECO:0000256" key="11">
    <source>
        <dbReference type="SAM" id="MobiDB-lite"/>
    </source>
</evidence>
<dbReference type="InterPro" id="IPR035979">
    <property type="entry name" value="RBD_domain_sf"/>
</dbReference>
<dbReference type="SMART" id="SM00220">
    <property type="entry name" value="S_TKc"/>
    <property type="match status" value="1"/>
</dbReference>
<evidence type="ECO:0000256" key="10">
    <source>
        <dbReference type="PROSITE-ProRule" id="PRU10141"/>
    </source>
</evidence>
<dbReference type="PROSITE" id="PS50011">
    <property type="entry name" value="PROTEIN_KINASE_DOM"/>
    <property type="match status" value="1"/>
</dbReference>
<evidence type="ECO:0000259" key="12">
    <source>
        <dbReference type="PROSITE" id="PS50011"/>
    </source>
</evidence>
<comment type="caution">
    <text evidence="14">The sequence shown here is derived from an EMBL/GenBank/DDBJ whole genome shotgun (WGS) entry which is preliminary data.</text>
</comment>
<evidence type="ECO:0000256" key="7">
    <source>
        <dbReference type="ARBA" id="ARBA00047899"/>
    </source>
</evidence>
<accession>A0A9P6YK06</accession>
<dbReference type="Pfam" id="PF00069">
    <property type="entry name" value="Pkinase"/>
    <property type="match status" value="2"/>
</dbReference>
<dbReference type="InterPro" id="IPR000504">
    <property type="entry name" value="RRM_dom"/>
</dbReference>
<keyword evidence="6 10" id="KW-0067">ATP-binding</keyword>
<reference evidence="14" key="1">
    <citation type="journal article" date="2020" name="Microb. Genom.">
        <title>Genetic diversity of clinical and environmental Mucorales isolates obtained from an investigation of mucormycosis cases among solid organ transplant recipients.</title>
        <authorList>
            <person name="Nguyen M.H."/>
            <person name="Kaul D."/>
            <person name="Muto C."/>
            <person name="Cheng S.J."/>
            <person name="Richter R.A."/>
            <person name="Bruno V.M."/>
            <person name="Liu G."/>
            <person name="Beyhan S."/>
            <person name="Sundermann A.J."/>
            <person name="Mounaud S."/>
            <person name="Pasculle A.W."/>
            <person name="Nierman W.C."/>
            <person name="Driscoll E."/>
            <person name="Cumbie R."/>
            <person name="Clancy C.J."/>
            <person name="Dupont C.L."/>
        </authorList>
    </citation>
    <scope>NUCLEOTIDE SEQUENCE</scope>
    <source>
        <strain evidence="14">GL16</strain>
    </source>
</reference>
<comment type="catalytic activity">
    <reaction evidence="8">
        <text>L-seryl-[protein] + ATP = O-phospho-L-seryl-[protein] + ADP + H(+)</text>
        <dbReference type="Rhea" id="RHEA:17989"/>
        <dbReference type="Rhea" id="RHEA-COMP:9863"/>
        <dbReference type="Rhea" id="RHEA-COMP:11604"/>
        <dbReference type="ChEBI" id="CHEBI:15378"/>
        <dbReference type="ChEBI" id="CHEBI:29999"/>
        <dbReference type="ChEBI" id="CHEBI:30616"/>
        <dbReference type="ChEBI" id="CHEBI:83421"/>
        <dbReference type="ChEBI" id="CHEBI:456216"/>
        <dbReference type="EC" id="2.7.11.1"/>
    </reaction>
</comment>
<dbReference type="InterPro" id="IPR017441">
    <property type="entry name" value="Protein_kinase_ATP_BS"/>
</dbReference>
<dbReference type="SMART" id="SM00360">
    <property type="entry name" value="RRM"/>
    <property type="match status" value="1"/>
</dbReference>
<proteinExistence type="predicted"/>
<dbReference type="FunFam" id="1.10.510.10:FF:000339">
    <property type="entry name" value="Serine/threonine-protein kinase SRPK-like protein"/>
    <property type="match status" value="1"/>
</dbReference>
<feature type="region of interest" description="Disordered" evidence="11">
    <location>
        <begin position="603"/>
        <end position="635"/>
    </location>
</feature>
<protein>
    <recommendedName>
        <fullName evidence="1">non-specific serine/threonine protein kinase</fullName>
        <ecNumber evidence="1">2.7.11.1</ecNumber>
    </recommendedName>
</protein>
<keyword evidence="4 10" id="KW-0547">Nucleotide-binding</keyword>